<evidence type="ECO:0008006" key="13">
    <source>
        <dbReference type="Google" id="ProtNLM"/>
    </source>
</evidence>
<keyword evidence="6" id="KW-1133">Transmembrane helix</keyword>
<dbReference type="PANTHER" id="PTHR24282">
    <property type="entry name" value="CYTOCHROME P450 FAMILY MEMBER"/>
    <property type="match status" value="1"/>
</dbReference>
<dbReference type="Proteomes" id="UP000813462">
    <property type="component" value="Unassembled WGS sequence"/>
</dbReference>
<dbReference type="InterPro" id="IPR050665">
    <property type="entry name" value="Cytochrome_P450_Monooxygen"/>
</dbReference>
<dbReference type="PANTHER" id="PTHR24282:SF20">
    <property type="entry name" value="CYTOCHROME P450 CYP749A22-LIKE"/>
    <property type="match status" value="1"/>
</dbReference>
<comment type="similarity">
    <text evidence="2">Belongs to the cytochrome P450 family.</text>
</comment>
<sequence length="341" mass="38402">MGSQGIKGLSYRFIHGSTENISRMRNESMATTMGKVYLQCYGSQAQLVVTEQELIKEILNNKDGPFPKNDKQGFVKKLVGDGLLTTKGEKWAKMRKLANYAFHGGSLKGMILAMISSVEMMLERKAFGSSYQKGKDIFEMLRRLALLTSKNTYKLRFPILSCIIEMIKEREEKVTSGEEDSFGGDFLGLLLKAHHDANNSHKISVDDLVDECKTFYFVGQETTNTLLAWTVFLLAIHIDWQEEVRKEVLNLFGHENPNPEGIAKLKTDSGPIFINNLFMATENFGQPAIPDFDGIAEPVAGIVWIDAQEAELEAQKLFGIRGYKAKRVRLQALVLNSRTYE</sequence>
<evidence type="ECO:0000256" key="9">
    <source>
        <dbReference type="ARBA" id="ARBA00023033"/>
    </source>
</evidence>
<dbReference type="GO" id="GO:0005506">
    <property type="term" value="F:iron ion binding"/>
    <property type="evidence" value="ECO:0007669"/>
    <property type="project" value="InterPro"/>
</dbReference>
<keyword evidence="3" id="KW-0349">Heme</keyword>
<evidence type="ECO:0000256" key="1">
    <source>
        <dbReference type="ARBA" id="ARBA00004167"/>
    </source>
</evidence>
<evidence type="ECO:0000256" key="4">
    <source>
        <dbReference type="ARBA" id="ARBA00022692"/>
    </source>
</evidence>
<dbReference type="GO" id="GO:0004497">
    <property type="term" value="F:monooxygenase activity"/>
    <property type="evidence" value="ECO:0007669"/>
    <property type="project" value="UniProtKB-KW"/>
</dbReference>
<dbReference type="GO" id="GO:0016020">
    <property type="term" value="C:membrane"/>
    <property type="evidence" value="ECO:0007669"/>
    <property type="project" value="UniProtKB-SubCell"/>
</dbReference>
<keyword evidence="7" id="KW-0560">Oxidoreductase</keyword>
<proteinExistence type="inferred from homology"/>
<dbReference type="InterPro" id="IPR018247">
    <property type="entry name" value="EF_Hand_1_Ca_BS"/>
</dbReference>
<dbReference type="EMBL" id="JAEACU010000010">
    <property type="protein sequence ID" value="KAH7515816.1"/>
    <property type="molecule type" value="Genomic_DNA"/>
</dbReference>
<dbReference type="Pfam" id="PF00067">
    <property type="entry name" value="p450"/>
    <property type="match status" value="2"/>
</dbReference>
<evidence type="ECO:0000256" key="2">
    <source>
        <dbReference type="ARBA" id="ARBA00010617"/>
    </source>
</evidence>
<keyword evidence="10" id="KW-0472">Membrane</keyword>
<dbReference type="GO" id="GO:0016705">
    <property type="term" value="F:oxidoreductase activity, acting on paired donors, with incorporation or reduction of molecular oxygen"/>
    <property type="evidence" value="ECO:0007669"/>
    <property type="project" value="InterPro"/>
</dbReference>
<dbReference type="InterPro" id="IPR036396">
    <property type="entry name" value="Cyt_P450_sf"/>
</dbReference>
<evidence type="ECO:0000256" key="3">
    <source>
        <dbReference type="ARBA" id="ARBA00022617"/>
    </source>
</evidence>
<dbReference type="PROSITE" id="PS00018">
    <property type="entry name" value="EF_HAND_1"/>
    <property type="match status" value="1"/>
</dbReference>
<comment type="subcellular location">
    <subcellularLocation>
        <location evidence="1">Membrane</location>
        <topology evidence="1">Single-pass membrane protein</topology>
    </subcellularLocation>
</comment>
<dbReference type="InterPro" id="IPR001128">
    <property type="entry name" value="Cyt_P450"/>
</dbReference>
<accession>A0A978ULW4</accession>
<evidence type="ECO:0000256" key="6">
    <source>
        <dbReference type="ARBA" id="ARBA00022989"/>
    </source>
</evidence>
<comment type="caution">
    <text evidence="11">The sequence shown here is derived from an EMBL/GenBank/DDBJ whole genome shotgun (WGS) entry which is preliminary data.</text>
</comment>
<organism evidence="11 12">
    <name type="scientific">Ziziphus jujuba var. spinosa</name>
    <dbReference type="NCBI Taxonomy" id="714518"/>
    <lineage>
        <taxon>Eukaryota</taxon>
        <taxon>Viridiplantae</taxon>
        <taxon>Streptophyta</taxon>
        <taxon>Embryophyta</taxon>
        <taxon>Tracheophyta</taxon>
        <taxon>Spermatophyta</taxon>
        <taxon>Magnoliopsida</taxon>
        <taxon>eudicotyledons</taxon>
        <taxon>Gunneridae</taxon>
        <taxon>Pentapetalae</taxon>
        <taxon>rosids</taxon>
        <taxon>fabids</taxon>
        <taxon>Rosales</taxon>
        <taxon>Rhamnaceae</taxon>
        <taxon>Paliureae</taxon>
        <taxon>Ziziphus</taxon>
    </lineage>
</organism>
<keyword evidence="4" id="KW-0812">Transmembrane</keyword>
<evidence type="ECO:0000313" key="11">
    <source>
        <dbReference type="EMBL" id="KAH7515816.1"/>
    </source>
</evidence>
<dbReference type="GO" id="GO:0020037">
    <property type="term" value="F:heme binding"/>
    <property type="evidence" value="ECO:0007669"/>
    <property type="project" value="InterPro"/>
</dbReference>
<keyword evidence="9" id="KW-0503">Monooxygenase</keyword>
<protein>
    <recommendedName>
        <fullName evidence="13">Cytochrome P450 CYP749A22-like</fullName>
    </recommendedName>
</protein>
<dbReference type="SUPFAM" id="SSF48264">
    <property type="entry name" value="Cytochrome P450"/>
    <property type="match status" value="1"/>
</dbReference>
<evidence type="ECO:0000256" key="5">
    <source>
        <dbReference type="ARBA" id="ARBA00022723"/>
    </source>
</evidence>
<evidence type="ECO:0000256" key="10">
    <source>
        <dbReference type="ARBA" id="ARBA00023136"/>
    </source>
</evidence>
<keyword evidence="5" id="KW-0479">Metal-binding</keyword>
<evidence type="ECO:0000256" key="8">
    <source>
        <dbReference type="ARBA" id="ARBA00023004"/>
    </source>
</evidence>
<evidence type="ECO:0000256" key="7">
    <source>
        <dbReference type="ARBA" id="ARBA00023002"/>
    </source>
</evidence>
<dbReference type="AlphaFoldDB" id="A0A978ULW4"/>
<gene>
    <name evidence="11" type="ORF">FEM48_Zijuj10G0066400</name>
</gene>
<name>A0A978ULW4_ZIZJJ</name>
<keyword evidence="8" id="KW-0408">Iron</keyword>
<dbReference type="Gene3D" id="1.10.630.10">
    <property type="entry name" value="Cytochrome P450"/>
    <property type="match status" value="2"/>
</dbReference>
<evidence type="ECO:0000313" key="12">
    <source>
        <dbReference type="Proteomes" id="UP000813462"/>
    </source>
</evidence>
<reference evidence="11" key="1">
    <citation type="journal article" date="2021" name="Front. Plant Sci.">
        <title>Chromosome-Scale Genome Assembly for Chinese Sour Jujube and Insights Into Its Genome Evolution and Domestication Signature.</title>
        <authorList>
            <person name="Shen L.-Y."/>
            <person name="Luo H."/>
            <person name="Wang X.-L."/>
            <person name="Wang X.-M."/>
            <person name="Qiu X.-J."/>
            <person name="Liu H."/>
            <person name="Zhou S.-S."/>
            <person name="Jia K.-H."/>
            <person name="Nie S."/>
            <person name="Bao Y.-T."/>
            <person name="Zhang R.-G."/>
            <person name="Yun Q.-Z."/>
            <person name="Chai Y.-H."/>
            <person name="Lu J.-Y."/>
            <person name="Li Y."/>
            <person name="Zhao S.-W."/>
            <person name="Mao J.-F."/>
            <person name="Jia S.-G."/>
            <person name="Mao Y.-M."/>
        </authorList>
    </citation>
    <scope>NUCLEOTIDE SEQUENCE</scope>
    <source>
        <strain evidence="11">AT0</strain>
        <tissue evidence="11">Leaf</tissue>
    </source>
</reference>